<dbReference type="Pfam" id="PF13488">
    <property type="entry name" value="Gly-zipper_Omp"/>
    <property type="match status" value="1"/>
</dbReference>
<dbReference type="InterPro" id="IPR039567">
    <property type="entry name" value="Gly-zipper"/>
</dbReference>
<keyword evidence="1" id="KW-0732">Signal</keyword>
<organism evidence="3 4">
    <name type="scientific">Vogesella margarita</name>
    <dbReference type="NCBI Taxonomy" id="2984199"/>
    <lineage>
        <taxon>Bacteria</taxon>
        <taxon>Pseudomonadati</taxon>
        <taxon>Pseudomonadota</taxon>
        <taxon>Betaproteobacteria</taxon>
        <taxon>Neisseriales</taxon>
        <taxon>Chromobacteriaceae</taxon>
        <taxon>Vogesella</taxon>
    </lineage>
</organism>
<dbReference type="EMBL" id="JAQQLE010000005">
    <property type="protein sequence ID" value="MDC7714039.1"/>
    <property type="molecule type" value="Genomic_DNA"/>
</dbReference>
<dbReference type="RefSeq" id="WP_272771731.1">
    <property type="nucleotide sequence ID" value="NZ_JAQQLE010000005.1"/>
</dbReference>
<dbReference type="Proteomes" id="UP001222030">
    <property type="component" value="Unassembled WGS sequence"/>
</dbReference>
<reference evidence="3 4" key="1">
    <citation type="submission" date="2023-01" db="EMBL/GenBank/DDBJ databases">
        <title>Novel species of the genus Vogesella isolated from rivers.</title>
        <authorList>
            <person name="Lu H."/>
        </authorList>
    </citation>
    <scope>NUCLEOTIDE SEQUENCE [LARGE SCALE GENOMIC DNA]</scope>
    <source>
        <strain evidence="3 4">LYT5W</strain>
    </source>
</reference>
<gene>
    <name evidence="3" type="ORF">PQU96_07815</name>
</gene>
<feature type="chain" id="PRO_5045564405" description="Glycine zipper domain-containing protein" evidence="1">
    <location>
        <begin position="24"/>
        <end position="122"/>
    </location>
</feature>
<sequence>MRKSLIMTGLAIVLATGAATAHAGDLDHVIGGAVGGAAGAAIGQSVGGRDGAVVGGAIGAATGVILTQPSRERVVVRPVAQPVYVYDRDYRPDRYYKFKHHKFKHHRHYHGHDHDRRRDWRD</sequence>
<feature type="signal peptide" evidence="1">
    <location>
        <begin position="1"/>
        <end position="23"/>
    </location>
</feature>
<evidence type="ECO:0000256" key="1">
    <source>
        <dbReference type="SAM" id="SignalP"/>
    </source>
</evidence>
<accession>A0ABT5IN93</accession>
<feature type="domain" description="Glycine zipper" evidence="2">
    <location>
        <begin position="30"/>
        <end position="64"/>
    </location>
</feature>
<protein>
    <recommendedName>
        <fullName evidence="2">Glycine zipper domain-containing protein</fullName>
    </recommendedName>
</protein>
<keyword evidence="4" id="KW-1185">Reference proteome</keyword>
<comment type="caution">
    <text evidence="3">The sequence shown here is derived from an EMBL/GenBank/DDBJ whole genome shotgun (WGS) entry which is preliminary data.</text>
</comment>
<evidence type="ECO:0000313" key="4">
    <source>
        <dbReference type="Proteomes" id="UP001222030"/>
    </source>
</evidence>
<evidence type="ECO:0000313" key="3">
    <source>
        <dbReference type="EMBL" id="MDC7714039.1"/>
    </source>
</evidence>
<proteinExistence type="predicted"/>
<name>A0ABT5IN93_9NEIS</name>
<evidence type="ECO:0000259" key="2">
    <source>
        <dbReference type="Pfam" id="PF13488"/>
    </source>
</evidence>